<feature type="transmembrane region" description="Helical" evidence="2">
    <location>
        <begin position="578"/>
        <end position="596"/>
    </location>
</feature>
<organism evidence="3 4">
    <name type="scientific">Winogradskyella sediminis</name>
    <dbReference type="NCBI Taxonomy" id="1382466"/>
    <lineage>
        <taxon>Bacteria</taxon>
        <taxon>Pseudomonadati</taxon>
        <taxon>Bacteroidota</taxon>
        <taxon>Flavobacteriia</taxon>
        <taxon>Flavobacteriales</taxon>
        <taxon>Flavobacteriaceae</taxon>
        <taxon>Winogradskyella</taxon>
    </lineage>
</organism>
<reference evidence="3 4" key="1">
    <citation type="submission" date="2016-10" db="EMBL/GenBank/DDBJ databases">
        <authorList>
            <person name="Varghese N."/>
            <person name="Submissions S."/>
        </authorList>
    </citation>
    <scope>NUCLEOTIDE SEQUENCE [LARGE SCALE GENOMIC DNA]</scope>
    <source>
        <strain evidence="3 4">RHA_55</strain>
    </source>
</reference>
<proteinExistence type="predicted"/>
<dbReference type="STRING" id="1249933.SAMN04489797_0113"/>
<feature type="transmembrane region" description="Helical" evidence="2">
    <location>
        <begin position="648"/>
        <end position="669"/>
    </location>
</feature>
<feature type="transmembrane region" description="Helical" evidence="2">
    <location>
        <begin position="419"/>
        <end position="435"/>
    </location>
</feature>
<name>A0A1H1LV88_9FLAO</name>
<evidence type="ECO:0000313" key="3">
    <source>
        <dbReference type="EMBL" id="SDR78441.1"/>
    </source>
</evidence>
<feature type="transmembrane region" description="Helical" evidence="2">
    <location>
        <begin position="206"/>
        <end position="223"/>
    </location>
</feature>
<feature type="transmembrane region" description="Helical" evidence="2">
    <location>
        <begin position="121"/>
        <end position="142"/>
    </location>
</feature>
<dbReference type="AlphaFoldDB" id="A0A1H1LV88"/>
<feature type="transmembrane region" description="Helical" evidence="2">
    <location>
        <begin position="154"/>
        <end position="170"/>
    </location>
</feature>
<feature type="transmembrane region" description="Helical" evidence="2">
    <location>
        <begin position="338"/>
        <end position="357"/>
    </location>
</feature>
<feature type="transmembrane region" description="Helical" evidence="2">
    <location>
        <begin position="177"/>
        <end position="200"/>
    </location>
</feature>
<feature type="transmembrane region" description="Helical" evidence="2">
    <location>
        <begin position="767"/>
        <end position="784"/>
    </location>
</feature>
<feature type="transmembrane region" description="Helical" evidence="2">
    <location>
        <begin position="447"/>
        <end position="465"/>
    </location>
</feature>
<accession>A0A1H1LV88</accession>
<feature type="transmembrane region" description="Helical" evidence="2">
    <location>
        <begin position="737"/>
        <end position="755"/>
    </location>
</feature>
<feature type="transmembrane region" description="Helical" evidence="2">
    <location>
        <begin position="521"/>
        <end position="538"/>
    </location>
</feature>
<evidence type="ECO:0000256" key="2">
    <source>
        <dbReference type="SAM" id="Phobius"/>
    </source>
</evidence>
<feature type="transmembrane region" description="Helical" evidence="2">
    <location>
        <begin position="305"/>
        <end position="326"/>
    </location>
</feature>
<evidence type="ECO:0000256" key="1">
    <source>
        <dbReference type="SAM" id="Coils"/>
    </source>
</evidence>
<keyword evidence="2" id="KW-1133">Transmembrane helix</keyword>
<feature type="transmembrane region" description="Helical" evidence="2">
    <location>
        <begin position="608"/>
        <end position="628"/>
    </location>
</feature>
<feature type="transmembrane region" description="Helical" evidence="2">
    <location>
        <begin position="279"/>
        <end position="299"/>
    </location>
</feature>
<keyword evidence="2" id="KW-0472">Membrane</keyword>
<keyword evidence="2" id="KW-0812">Transmembrane</keyword>
<dbReference type="RefSeq" id="WP_092443207.1">
    <property type="nucleotide sequence ID" value="NZ_LT629774.1"/>
</dbReference>
<feature type="transmembrane region" description="Helical" evidence="2">
    <location>
        <begin position="713"/>
        <end position="732"/>
    </location>
</feature>
<dbReference type="InterPro" id="IPR019286">
    <property type="entry name" value="DUF2339_TM"/>
</dbReference>
<protein>
    <submittedName>
        <fullName evidence="3">Predicted membrane protein</fullName>
    </submittedName>
</protein>
<feature type="transmembrane region" description="Helical" evidence="2">
    <location>
        <begin position="230"/>
        <end position="247"/>
    </location>
</feature>
<gene>
    <name evidence="3" type="ORF">SAMN04489797_0113</name>
</gene>
<feature type="transmembrane region" description="Helical" evidence="2">
    <location>
        <begin position="477"/>
        <end position="501"/>
    </location>
</feature>
<keyword evidence="1" id="KW-0175">Coiled coil</keyword>
<feature type="transmembrane region" description="Helical" evidence="2">
    <location>
        <begin position="395"/>
        <end position="413"/>
    </location>
</feature>
<dbReference type="Pfam" id="PF10101">
    <property type="entry name" value="DUF2339"/>
    <property type="match status" value="1"/>
</dbReference>
<dbReference type="Proteomes" id="UP000198963">
    <property type="component" value="Chromosome I"/>
</dbReference>
<feature type="transmembrane region" description="Helical" evidence="2">
    <location>
        <begin position="253"/>
        <end position="272"/>
    </location>
</feature>
<dbReference type="PANTHER" id="PTHR38434">
    <property type="entry name" value="BLL2549 PROTEIN"/>
    <property type="match status" value="1"/>
</dbReference>
<dbReference type="PANTHER" id="PTHR38434:SF1">
    <property type="entry name" value="BLL2549 PROTEIN"/>
    <property type="match status" value="1"/>
</dbReference>
<feature type="transmembrane region" description="Helical" evidence="2">
    <location>
        <begin position="681"/>
        <end position="701"/>
    </location>
</feature>
<sequence length="797" mass="91960">MATNQELIDKLIEKLELLFKKQAEFSSEIDRLKQELYQLKNESVDITARPQKEDLNVPPLSPSIEASSEQEVTAEMPKEQMLESISETEYQMAYVPVNSETRFNEKPKSKSSLEKFIGENILSKIGVIILIIGVAIGAKYSIENDLISPTTRIILGYLTAIGLLGFGIKLKKKYDSYSAVLVSGSIVILYFITFFAYSFYALLPQLVTFALMVIFTTFTIVAAINYNRQVIAHIGLVGAYAVPFLLSDDSGKVEVLFSYIAIINIGILIISFKKYWKSLYYAAFIFTWLIFSSWIFFDYDYSEQYYLALAFLMVFFFIFYITFIAYKLIKKEVYNSSDVILLLLNSFIFYGLGYSILIEDNIGEQLLGLFTLSNAVIHFIVSVLFYRLKLGDKKLFYLASALVMVFITITIPVQLNGNWVTLLWVTEAALLFWMGRTKSIAIYEKLSYPLMILAFLSLIEDWSNAYNSFYGYDIEEIFTVIFNIQFLSSMLFVAAFGFILWIQRKANYVSGIQSDTFWSKLWSVVVPAIFILSTYFAFRLEIGMYWDQEYHLSAIHTNLNGDYGNTTYNRDLIHFKTIWLLNYSLVFMAILAYVSIRFTKHTLLEKIAIIFNVITILLFLLQGLYAMSELRESYLSGSEYFAQSSYHLWIRYVSFIFLALAIFTCYKFIKRQTVTKSFKIAYDILLHLSLIWVLSSELIHWLDIGQSSSEYKLGLSILWGVYSFLLIAFGIWKDKAYLRIGGMIFFGITLIKLFFYDIVHLNTISKTIVFVSLGVLLLITSFLYNKFKNKITNDVNH</sequence>
<keyword evidence="4" id="KW-1185">Reference proteome</keyword>
<feature type="coiled-coil region" evidence="1">
    <location>
        <begin position="15"/>
        <end position="49"/>
    </location>
</feature>
<dbReference type="EMBL" id="LT629774">
    <property type="protein sequence ID" value="SDR78441.1"/>
    <property type="molecule type" value="Genomic_DNA"/>
</dbReference>
<evidence type="ECO:0000313" key="4">
    <source>
        <dbReference type="Proteomes" id="UP000198963"/>
    </source>
</evidence>
<feature type="transmembrane region" description="Helical" evidence="2">
    <location>
        <begin position="369"/>
        <end position="388"/>
    </location>
</feature>